<feature type="domain" description="Major facilitator superfamily (MFS) profile" evidence="7">
    <location>
        <begin position="44"/>
        <end position="478"/>
    </location>
</feature>
<dbReference type="PANTHER" id="PTHR24064">
    <property type="entry name" value="SOLUTE CARRIER FAMILY 22 MEMBER"/>
    <property type="match status" value="1"/>
</dbReference>
<dbReference type="PROSITE" id="PS00216">
    <property type="entry name" value="SUGAR_TRANSPORT_1"/>
    <property type="match status" value="1"/>
</dbReference>
<keyword evidence="2 6" id="KW-0812">Transmembrane</keyword>
<feature type="transmembrane region" description="Helical" evidence="6">
    <location>
        <begin position="450"/>
        <end position="473"/>
    </location>
</feature>
<evidence type="ECO:0000256" key="2">
    <source>
        <dbReference type="ARBA" id="ARBA00022692"/>
    </source>
</evidence>
<dbReference type="Gene3D" id="1.20.1250.20">
    <property type="entry name" value="MFS general substrate transporter like domains"/>
    <property type="match status" value="1"/>
</dbReference>
<keyword evidence="4 6" id="KW-0472">Membrane</keyword>
<comment type="subcellular location">
    <subcellularLocation>
        <location evidence="1">Membrane</location>
        <topology evidence="1">Multi-pass membrane protein</topology>
    </subcellularLocation>
</comment>
<evidence type="ECO:0000256" key="5">
    <source>
        <dbReference type="SAM" id="MobiDB-lite"/>
    </source>
</evidence>
<name>A0A914DFN4_9BILA</name>
<dbReference type="InterPro" id="IPR036259">
    <property type="entry name" value="MFS_trans_sf"/>
</dbReference>
<dbReference type="AlphaFoldDB" id="A0A914DFN4"/>
<feature type="transmembrane region" description="Helical" evidence="6">
    <location>
        <begin position="303"/>
        <end position="325"/>
    </location>
</feature>
<dbReference type="Pfam" id="PF07690">
    <property type="entry name" value="MFS_1"/>
    <property type="match status" value="1"/>
</dbReference>
<feature type="transmembrane region" description="Helical" evidence="6">
    <location>
        <begin position="136"/>
        <end position="155"/>
    </location>
</feature>
<evidence type="ECO:0000256" key="1">
    <source>
        <dbReference type="ARBA" id="ARBA00004141"/>
    </source>
</evidence>
<dbReference type="PROSITE" id="PS50850">
    <property type="entry name" value="MFS"/>
    <property type="match status" value="1"/>
</dbReference>
<dbReference type="InterPro" id="IPR020846">
    <property type="entry name" value="MFS_dom"/>
</dbReference>
<feature type="transmembrane region" description="Helical" evidence="6">
    <location>
        <begin position="337"/>
        <end position="354"/>
    </location>
</feature>
<dbReference type="GO" id="GO:0016020">
    <property type="term" value="C:membrane"/>
    <property type="evidence" value="ECO:0007669"/>
    <property type="project" value="UniProtKB-SubCell"/>
</dbReference>
<feature type="transmembrane region" description="Helical" evidence="6">
    <location>
        <begin position="425"/>
        <end position="444"/>
    </location>
</feature>
<accession>A0A914DFN4</accession>
<dbReference type="WBParaSite" id="ACRNAN_scaffold2365.g7782.t1">
    <property type="protein sequence ID" value="ACRNAN_scaffold2365.g7782.t1"/>
    <property type="gene ID" value="ACRNAN_scaffold2365.g7782"/>
</dbReference>
<feature type="transmembrane region" description="Helical" evidence="6">
    <location>
        <begin position="104"/>
        <end position="124"/>
    </location>
</feature>
<evidence type="ECO:0000313" key="8">
    <source>
        <dbReference type="Proteomes" id="UP000887540"/>
    </source>
</evidence>
<feature type="region of interest" description="Disordered" evidence="5">
    <location>
        <begin position="1"/>
        <end position="20"/>
    </location>
</feature>
<feature type="transmembrane region" description="Helical" evidence="6">
    <location>
        <begin position="366"/>
        <end position="384"/>
    </location>
</feature>
<dbReference type="InterPro" id="IPR005829">
    <property type="entry name" value="Sugar_transporter_CS"/>
</dbReference>
<sequence>MSHGMNDSESSADSTAPLDFHRRPGEYKTVEEVLEKIGYWNPKVLYIVCSMALIWGLTAMPIMCSAFMNTGIACPTNETSCLEEKEKMHSITDEFHLTGNDAEWTLSIFFVANIFGGTILSYFADVIGRKPIVISSLFFMGLFGIASAFVNSFGLFLTARFMQGFFFTSSSMVNWVLACESISLKAHAHASMLFGLCWVLGYCMVAVIAYFLPDWRYIMLGVSIPSCVFGIIFWFTIPESFHFLVERRKKHKAEKWIKNMERDSNPVDCDIDLLFMEVHKDDPLHERKKNFDKAIKFLAENKIYIVYLLVSTVMWILDFMIYNGMSLFSTALVGDPYINYVLSGIVEIPAYVLAPELLNRIGRKRTVIWSHIFTAVCLLILLFVSQEHKALYVAIWLAGKLGTSTCFMCLFVYGSEIFPTPVRNTCMGLCAMLSNLGAVIAPHVKHMDAIYPGAPMLTFGLASLICGFLTTIFPETRHGSISYHAH</sequence>
<feature type="transmembrane region" description="Helical" evidence="6">
    <location>
        <begin position="44"/>
        <end position="68"/>
    </location>
</feature>
<feature type="transmembrane region" description="Helical" evidence="6">
    <location>
        <begin position="161"/>
        <end position="178"/>
    </location>
</feature>
<dbReference type="GO" id="GO:0022857">
    <property type="term" value="F:transmembrane transporter activity"/>
    <property type="evidence" value="ECO:0007669"/>
    <property type="project" value="InterPro"/>
</dbReference>
<evidence type="ECO:0000256" key="6">
    <source>
        <dbReference type="SAM" id="Phobius"/>
    </source>
</evidence>
<dbReference type="CDD" id="cd17317">
    <property type="entry name" value="MFS_SLC22"/>
    <property type="match status" value="1"/>
</dbReference>
<evidence type="ECO:0000256" key="4">
    <source>
        <dbReference type="ARBA" id="ARBA00023136"/>
    </source>
</evidence>
<protein>
    <submittedName>
        <fullName evidence="9">Major facilitator superfamily (MFS) profile domain-containing protein</fullName>
    </submittedName>
</protein>
<feature type="transmembrane region" description="Helical" evidence="6">
    <location>
        <begin position="218"/>
        <end position="245"/>
    </location>
</feature>
<reference evidence="9" key="1">
    <citation type="submission" date="2022-11" db="UniProtKB">
        <authorList>
            <consortium name="WormBaseParasite"/>
        </authorList>
    </citation>
    <scope>IDENTIFICATION</scope>
</reference>
<organism evidence="8 9">
    <name type="scientific">Acrobeloides nanus</name>
    <dbReference type="NCBI Taxonomy" id="290746"/>
    <lineage>
        <taxon>Eukaryota</taxon>
        <taxon>Metazoa</taxon>
        <taxon>Ecdysozoa</taxon>
        <taxon>Nematoda</taxon>
        <taxon>Chromadorea</taxon>
        <taxon>Rhabditida</taxon>
        <taxon>Tylenchina</taxon>
        <taxon>Cephalobomorpha</taxon>
        <taxon>Cephaloboidea</taxon>
        <taxon>Cephalobidae</taxon>
        <taxon>Acrobeloides</taxon>
    </lineage>
</organism>
<feature type="transmembrane region" description="Helical" evidence="6">
    <location>
        <begin position="190"/>
        <end position="212"/>
    </location>
</feature>
<proteinExistence type="predicted"/>
<dbReference type="Proteomes" id="UP000887540">
    <property type="component" value="Unplaced"/>
</dbReference>
<dbReference type="InterPro" id="IPR011701">
    <property type="entry name" value="MFS"/>
</dbReference>
<feature type="compositionally biased region" description="Polar residues" evidence="5">
    <location>
        <begin position="1"/>
        <end position="14"/>
    </location>
</feature>
<feature type="transmembrane region" description="Helical" evidence="6">
    <location>
        <begin position="390"/>
        <end position="413"/>
    </location>
</feature>
<keyword evidence="8" id="KW-1185">Reference proteome</keyword>
<keyword evidence="3 6" id="KW-1133">Transmembrane helix</keyword>
<evidence type="ECO:0000313" key="9">
    <source>
        <dbReference type="WBParaSite" id="ACRNAN_scaffold2365.g7782.t1"/>
    </source>
</evidence>
<dbReference type="SUPFAM" id="SSF103473">
    <property type="entry name" value="MFS general substrate transporter"/>
    <property type="match status" value="1"/>
</dbReference>
<evidence type="ECO:0000256" key="3">
    <source>
        <dbReference type="ARBA" id="ARBA00022989"/>
    </source>
</evidence>
<evidence type="ECO:0000259" key="7">
    <source>
        <dbReference type="PROSITE" id="PS50850"/>
    </source>
</evidence>